<evidence type="ECO:0000313" key="1">
    <source>
        <dbReference type="EMBL" id="RED94890.1"/>
    </source>
</evidence>
<dbReference type="OrthoDB" id="1432813at2"/>
<keyword evidence="2" id="KW-1185">Reference proteome</keyword>
<proteinExistence type="predicted"/>
<dbReference type="EMBL" id="QREG01000019">
    <property type="protein sequence ID" value="RED94890.1"/>
    <property type="molecule type" value="Genomic_DNA"/>
</dbReference>
<organism evidence="1 2">
    <name type="scientific">Marinoscillum furvescens DSM 4134</name>
    <dbReference type="NCBI Taxonomy" id="1122208"/>
    <lineage>
        <taxon>Bacteria</taxon>
        <taxon>Pseudomonadati</taxon>
        <taxon>Bacteroidota</taxon>
        <taxon>Cytophagia</taxon>
        <taxon>Cytophagales</taxon>
        <taxon>Reichenbachiellaceae</taxon>
        <taxon>Marinoscillum</taxon>
    </lineage>
</organism>
<reference evidence="1 2" key="1">
    <citation type="submission" date="2018-07" db="EMBL/GenBank/DDBJ databases">
        <title>Genomic Encyclopedia of Type Strains, Phase IV (KMG-IV): sequencing the most valuable type-strain genomes for metagenomic binning, comparative biology and taxonomic classification.</title>
        <authorList>
            <person name="Goeker M."/>
        </authorList>
    </citation>
    <scope>NUCLEOTIDE SEQUENCE [LARGE SCALE GENOMIC DNA]</scope>
    <source>
        <strain evidence="1 2">DSM 4134</strain>
    </source>
</reference>
<gene>
    <name evidence="1" type="ORF">C7460_1191</name>
</gene>
<protein>
    <submittedName>
        <fullName evidence="1">Uncharacterized protein</fullName>
    </submittedName>
</protein>
<comment type="caution">
    <text evidence="1">The sequence shown here is derived from an EMBL/GenBank/DDBJ whole genome shotgun (WGS) entry which is preliminary data.</text>
</comment>
<name>A0A3D9KYL0_MARFU</name>
<dbReference type="Proteomes" id="UP000256779">
    <property type="component" value="Unassembled WGS sequence"/>
</dbReference>
<accession>A0A3D9KYL0</accession>
<dbReference type="AlphaFoldDB" id="A0A3D9KYL0"/>
<sequence>MNQLERKYNISDALLLAHVSKIVQQLPEDLDEIQSTISLINEQFATQLREDYMTALREGGDDLAKGTVGQHTQAMIEAMDESKTLVKKLRFWVAEAFANDPAAQRSFQLHQFWKVANNQPALIRFMNTLAAQVTAQKGQLMAVGASESFLDAIVINAERLAEADAIQEQSKGGRLQATQTRIQALNSLYERVIKLSRAADIVFEESPAAARFYKLPQPTPEAEDVEEELAMASE</sequence>
<dbReference type="RefSeq" id="WP_115869401.1">
    <property type="nucleotide sequence ID" value="NZ_QREG01000019.1"/>
</dbReference>
<evidence type="ECO:0000313" key="2">
    <source>
        <dbReference type="Proteomes" id="UP000256779"/>
    </source>
</evidence>